<proteinExistence type="predicted"/>
<keyword evidence="6" id="KW-0969">Cilium</keyword>
<evidence type="ECO:0000313" key="10">
    <source>
        <dbReference type="EMBL" id="KAA6377081.1"/>
    </source>
</evidence>
<dbReference type="EMBL" id="SNRW01010062">
    <property type="protein sequence ID" value="KAA6377081.1"/>
    <property type="molecule type" value="Genomic_DNA"/>
</dbReference>
<feature type="non-terminal residue" evidence="10">
    <location>
        <position position="647"/>
    </location>
</feature>
<dbReference type="Pfam" id="PF02493">
    <property type="entry name" value="MORN"/>
    <property type="match status" value="9"/>
</dbReference>
<evidence type="ECO:0000256" key="1">
    <source>
        <dbReference type="ARBA" id="ARBA00004230"/>
    </source>
</evidence>
<feature type="region of interest" description="Disordered" evidence="9">
    <location>
        <begin position="372"/>
        <end position="394"/>
    </location>
</feature>
<keyword evidence="4" id="KW-0677">Repeat</keyword>
<comment type="caution">
    <text evidence="10">The sequence shown here is derived from an EMBL/GenBank/DDBJ whole genome shotgun (WGS) entry which is preliminary data.</text>
</comment>
<dbReference type="SUPFAM" id="SSF82185">
    <property type="entry name" value="Histone H3 K4-specific methyltransferase SET7/9 N-terminal domain"/>
    <property type="match status" value="3"/>
</dbReference>
<evidence type="ECO:0000313" key="11">
    <source>
        <dbReference type="Proteomes" id="UP000324800"/>
    </source>
</evidence>
<dbReference type="SMART" id="SM00698">
    <property type="entry name" value="MORN"/>
    <property type="match status" value="9"/>
</dbReference>
<comment type="subcellular location">
    <subcellularLocation>
        <location evidence="1">Cell projection</location>
        <location evidence="1">Cilium</location>
        <location evidence="1">Flagellum</location>
    </subcellularLocation>
    <subcellularLocation>
        <location evidence="2">Cytoplasm</location>
        <location evidence="2">Cytoskeleton</location>
        <location evidence="2">Cilium axoneme</location>
    </subcellularLocation>
</comment>
<dbReference type="Gene3D" id="2.20.110.10">
    <property type="entry name" value="Histone H3 K4-specific methyltransferase SET7/9 N-terminal domain"/>
    <property type="match status" value="4"/>
</dbReference>
<dbReference type="OrthoDB" id="294378at2759"/>
<accession>A0A5J4V4Q3</accession>
<evidence type="ECO:0000256" key="9">
    <source>
        <dbReference type="SAM" id="MobiDB-lite"/>
    </source>
</evidence>
<dbReference type="GO" id="GO:0031514">
    <property type="term" value="C:motile cilium"/>
    <property type="evidence" value="ECO:0007669"/>
    <property type="project" value="UniProtKB-SubCell"/>
</dbReference>
<evidence type="ECO:0000256" key="8">
    <source>
        <dbReference type="ARBA" id="ARBA00023273"/>
    </source>
</evidence>
<dbReference type="AlphaFoldDB" id="A0A5J4V4Q3"/>
<organism evidence="10 11">
    <name type="scientific">Streblomastix strix</name>
    <dbReference type="NCBI Taxonomy" id="222440"/>
    <lineage>
        <taxon>Eukaryota</taxon>
        <taxon>Metamonada</taxon>
        <taxon>Preaxostyla</taxon>
        <taxon>Oxymonadida</taxon>
        <taxon>Streblomastigidae</taxon>
        <taxon>Streblomastix</taxon>
    </lineage>
</organism>
<evidence type="ECO:0000256" key="5">
    <source>
        <dbReference type="ARBA" id="ARBA00022846"/>
    </source>
</evidence>
<dbReference type="Proteomes" id="UP000324800">
    <property type="component" value="Unassembled WGS sequence"/>
</dbReference>
<keyword evidence="3" id="KW-0963">Cytoplasm</keyword>
<feature type="compositionally biased region" description="Polar residues" evidence="9">
    <location>
        <begin position="636"/>
        <end position="647"/>
    </location>
</feature>
<dbReference type="InterPro" id="IPR003409">
    <property type="entry name" value="MORN"/>
</dbReference>
<evidence type="ECO:0000256" key="4">
    <source>
        <dbReference type="ARBA" id="ARBA00022737"/>
    </source>
</evidence>
<name>A0A5J4V4Q3_9EUKA</name>
<feature type="region of interest" description="Disordered" evidence="9">
    <location>
        <begin position="621"/>
        <end position="647"/>
    </location>
</feature>
<keyword evidence="8" id="KW-0966">Cell projection</keyword>
<protein>
    <submittedName>
        <fullName evidence="10">Putative Radial spoke head 10</fullName>
    </submittedName>
</protein>
<evidence type="ECO:0000256" key="3">
    <source>
        <dbReference type="ARBA" id="ARBA00022490"/>
    </source>
</evidence>
<evidence type="ECO:0000256" key="6">
    <source>
        <dbReference type="ARBA" id="ARBA00023069"/>
    </source>
</evidence>
<sequence length="647" mass="70368">MTATFFDILVEPQLLGVTIAEILEGEVFNGKGAVKLVDDHLYKGQFKNGKLHGQGALTWSDGSKFVGEFANNQVIGKGTYTWPDGSKYEGDIKNGQRHGFGTFTSTTGMKYKGDWREGKREGWGVLFYNKEETMFYDGEFHDNVRSGWGRMIYQSHNVYEGRWLNNKRHGLGRMCWNSRGEVFTGNWKDDKQDGIGEHTYHLSNLGQYPFYYSNRYVGFFNQGKRDGPGSFFYADGGRYEGNWTANKKDGAGLLLTSGGQLYEGKFVHDKMTAVTLQQANTIGSAQGKARISTSPEDLIDSEKMKAQATAQQTTADQNTTANTNLISSATGASFSQPDIGISDLIPLYLAPPVVIGHARLIPNTQPGSGASLGLSASTGVGGNERVGQSNSQQQGLMQSAQSVISEVMMLLTRYGQEIKQLYLWLAAQRDYLNPSSTTVSSAAAQIWANPSIKRNSASFQPSPVGKPGQPDLQQSSTNMQSLGSNEGSTVGFQTLGRPNRNYMGTMRTLRGKMTHDGLSPNVLLNMLLNQKKGSNAGVIDRRSLETSLLTASSISLGQGMQQSNQNKQLTHGINIPQLISTPALTTTSPSISVAPSLSSFWLFATLAGFASSPKLTPSPFAIQQQQTAVKQHKNKTSQSNATNQQGG</sequence>
<keyword evidence="5" id="KW-0282">Flagellum</keyword>
<keyword evidence="7" id="KW-0206">Cytoskeleton</keyword>
<feature type="region of interest" description="Disordered" evidence="9">
    <location>
        <begin position="455"/>
        <end position="497"/>
    </location>
</feature>
<reference evidence="10 11" key="1">
    <citation type="submission" date="2019-03" db="EMBL/GenBank/DDBJ databases">
        <title>Single cell metagenomics reveals metabolic interactions within the superorganism composed of flagellate Streblomastix strix and complex community of Bacteroidetes bacteria on its surface.</title>
        <authorList>
            <person name="Treitli S.C."/>
            <person name="Kolisko M."/>
            <person name="Husnik F."/>
            <person name="Keeling P."/>
            <person name="Hampl V."/>
        </authorList>
    </citation>
    <scope>NUCLEOTIDE SEQUENCE [LARGE SCALE GENOMIC DNA]</scope>
    <source>
        <strain evidence="10">ST1C</strain>
    </source>
</reference>
<evidence type="ECO:0000256" key="7">
    <source>
        <dbReference type="ARBA" id="ARBA00023212"/>
    </source>
</evidence>
<feature type="compositionally biased region" description="Polar residues" evidence="9">
    <location>
        <begin position="471"/>
        <end position="492"/>
    </location>
</feature>
<gene>
    <name evidence="10" type="ORF">EZS28_027392</name>
</gene>
<evidence type="ECO:0000256" key="2">
    <source>
        <dbReference type="ARBA" id="ARBA00004430"/>
    </source>
</evidence>
<dbReference type="PANTHER" id="PTHR46613:SF1">
    <property type="entry name" value="RADIAL SPOKE HEAD 10 HOMOLOG B-RELATED"/>
    <property type="match status" value="1"/>
</dbReference>
<dbReference type="GO" id="GO:0005930">
    <property type="term" value="C:axoneme"/>
    <property type="evidence" value="ECO:0007669"/>
    <property type="project" value="UniProtKB-SubCell"/>
</dbReference>
<dbReference type="PANTHER" id="PTHR46613">
    <property type="entry name" value="RADIAL SPOKE HEAD 10 HOMOLOG B-RELATED"/>
    <property type="match status" value="1"/>
</dbReference>